<evidence type="ECO:0000259" key="7">
    <source>
        <dbReference type="Pfam" id="PF00828"/>
    </source>
</evidence>
<evidence type="ECO:0000256" key="2">
    <source>
        <dbReference type="ARBA" id="ARBA00022980"/>
    </source>
</evidence>
<feature type="compositionally biased region" description="Basic residues" evidence="6">
    <location>
        <begin position="9"/>
        <end position="23"/>
    </location>
</feature>
<dbReference type="InterPro" id="IPR030878">
    <property type="entry name" value="Ribosomal_uL15"/>
</dbReference>
<dbReference type="EMBL" id="MHOS01000033">
    <property type="protein sequence ID" value="OGZ67685.1"/>
    <property type="molecule type" value="Genomic_DNA"/>
</dbReference>
<gene>
    <name evidence="4" type="primary">rplO</name>
    <name evidence="8" type="ORF">A3D35_01460</name>
</gene>
<dbReference type="InterPro" id="IPR036227">
    <property type="entry name" value="Ribosomal_uL15/eL18_sf"/>
</dbReference>
<keyword evidence="3 4" id="KW-0687">Ribonucleoprotein</keyword>
<evidence type="ECO:0000256" key="5">
    <source>
        <dbReference type="RuleBase" id="RU003888"/>
    </source>
</evidence>
<dbReference type="Pfam" id="PF00828">
    <property type="entry name" value="Ribosomal_L27A"/>
    <property type="match status" value="1"/>
</dbReference>
<organism evidence="8 9">
    <name type="scientific">Candidatus Staskawiczbacteria bacterium RIFCSPHIGHO2_02_FULL_34_9</name>
    <dbReference type="NCBI Taxonomy" id="1802206"/>
    <lineage>
        <taxon>Bacteria</taxon>
        <taxon>Candidatus Staskawicziibacteriota</taxon>
    </lineage>
</organism>
<evidence type="ECO:0000256" key="6">
    <source>
        <dbReference type="SAM" id="MobiDB-lite"/>
    </source>
</evidence>
<dbReference type="InterPro" id="IPR001196">
    <property type="entry name" value="Ribosomal_uL15_CS"/>
</dbReference>
<dbReference type="GO" id="GO:0006412">
    <property type="term" value="P:translation"/>
    <property type="evidence" value="ECO:0007669"/>
    <property type="project" value="UniProtKB-UniRule"/>
</dbReference>
<dbReference type="AlphaFoldDB" id="A0A1G2HYX1"/>
<evidence type="ECO:0000313" key="8">
    <source>
        <dbReference type="EMBL" id="OGZ67685.1"/>
    </source>
</evidence>
<dbReference type="HAMAP" id="MF_01341">
    <property type="entry name" value="Ribosomal_uL15"/>
    <property type="match status" value="1"/>
</dbReference>
<dbReference type="PANTHER" id="PTHR12934">
    <property type="entry name" value="50S RIBOSOMAL PROTEIN L15"/>
    <property type="match status" value="1"/>
</dbReference>
<evidence type="ECO:0000313" key="9">
    <source>
        <dbReference type="Proteomes" id="UP000176421"/>
    </source>
</evidence>
<dbReference type="Proteomes" id="UP000176421">
    <property type="component" value="Unassembled WGS sequence"/>
</dbReference>
<dbReference type="SUPFAM" id="SSF52080">
    <property type="entry name" value="Ribosomal proteins L15p and L18e"/>
    <property type="match status" value="1"/>
</dbReference>
<comment type="similarity">
    <text evidence="1 4 5">Belongs to the universal ribosomal protein uL15 family.</text>
</comment>
<dbReference type="STRING" id="1802206.A3D35_01460"/>
<evidence type="ECO:0000256" key="4">
    <source>
        <dbReference type="HAMAP-Rule" id="MF_01341"/>
    </source>
</evidence>
<feature type="region of interest" description="Disordered" evidence="6">
    <location>
        <begin position="1"/>
        <end position="41"/>
    </location>
</feature>
<dbReference type="InterPro" id="IPR005749">
    <property type="entry name" value="Ribosomal_uL15_bac-type"/>
</dbReference>
<proteinExistence type="inferred from homology"/>
<sequence>MQTHELKPKHNLKSKKRIGRGGKKGTYSGKGGKGQSARSGRKMVPIIRGLIKRYPKLKGYRAIDLKSYVAVVNFDSLSKNFKDGDLVNPASLIEKGIVSKVSKRTPDIKILGKGKIDKKLTFEGLKVSETAKKLIEKAGGVVK</sequence>
<evidence type="ECO:0000256" key="3">
    <source>
        <dbReference type="ARBA" id="ARBA00023274"/>
    </source>
</evidence>
<evidence type="ECO:0000256" key="1">
    <source>
        <dbReference type="ARBA" id="ARBA00007320"/>
    </source>
</evidence>
<comment type="subunit">
    <text evidence="4">Part of the 50S ribosomal subunit.</text>
</comment>
<dbReference type="GO" id="GO:0003735">
    <property type="term" value="F:structural constituent of ribosome"/>
    <property type="evidence" value="ECO:0007669"/>
    <property type="project" value="InterPro"/>
</dbReference>
<dbReference type="InterPro" id="IPR021131">
    <property type="entry name" value="Ribosomal_uL15/eL18"/>
</dbReference>
<reference evidence="8 9" key="1">
    <citation type="journal article" date="2016" name="Nat. Commun.">
        <title>Thousands of microbial genomes shed light on interconnected biogeochemical processes in an aquifer system.</title>
        <authorList>
            <person name="Anantharaman K."/>
            <person name="Brown C.T."/>
            <person name="Hug L.A."/>
            <person name="Sharon I."/>
            <person name="Castelle C.J."/>
            <person name="Probst A.J."/>
            <person name="Thomas B.C."/>
            <person name="Singh A."/>
            <person name="Wilkins M.J."/>
            <person name="Karaoz U."/>
            <person name="Brodie E.L."/>
            <person name="Williams K.H."/>
            <person name="Hubbard S.S."/>
            <person name="Banfield J.F."/>
        </authorList>
    </citation>
    <scope>NUCLEOTIDE SEQUENCE [LARGE SCALE GENOMIC DNA]</scope>
</reference>
<keyword evidence="2 4" id="KW-0689">Ribosomal protein</keyword>
<dbReference type="GO" id="GO:0022625">
    <property type="term" value="C:cytosolic large ribosomal subunit"/>
    <property type="evidence" value="ECO:0007669"/>
    <property type="project" value="TreeGrafter"/>
</dbReference>
<dbReference type="GO" id="GO:0019843">
    <property type="term" value="F:rRNA binding"/>
    <property type="evidence" value="ECO:0007669"/>
    <property type="project" value="UniProtKB-UniRule"/>
</dbReference>
<feature type="domain" description="Large ribosomal subunit protein uL15/eL18" evidence="7">
    <location>
        <begin position="71"/>
        <end position="142"/>
    </location>
</feature>
<dbReference type="NCBIfam" id="TIGR01071">
    <property type="entry name" value="rplO_bact"/>
    <property type="match status" value="1"/>
</dbReference>
<dbReference type="Gene3D" id="3.100.10.10">
    <property type="match status" value="1"/>
</dbReference>
<dbReference type="PROSITE" id="PS00475">
    <property type="entry name" value="RIBOSOMAL_L15"/>
    <property type="match status" value="1"/>
</dbReference>
<protein>
    <recommendedName>
        <fullName evidence="4">Large ribosomal subunit protein uL15</fullName>
    </recommendedName>
</protein>
<name>A0A1G2HYX1_9BACT</name>
<dbReference type="PANTHER" id="PTHR12934:SF11">
    <property type="entry name" value="LARGE RIBOSOMAL SUBUNIT PROTEIN UL15M"/>
    <property type="match status" value="1"/>
</dbReference>
<keyword evidence="4" id="KW-0694">RNA-binding</keyword>
<comment type="function">
    <text evidence="4">Binds to the 23S rRNA.</text>
</comment>
<keyword evidence="4" id="KW-0699">rRNA-binding</keyword>
<accession>A0A1G2HYX1</accession>
<comment type="caution">
    <text evidence="8">The sequence shown here is derived from an EMBL/GenBank/DDBJ whole genome shotgun (WGS) entry which is preliminary data.</text>
</comment>